<evidence type="ECO:0000313" key="3">
    <source>
        <dbReference type="Proteomes" id="UP000269591"/>
    </source>
</evidence>
<keyword evidence="3" id="KW-1185">Reference proteome</keyword>
<gene>
    <name evidence="2" type="ORF">DMP06_07890</name>
</gene>
<dbReference type="Proteomes" id="UP000269591">
    <property type="component" value="Unassembled WGS sequence"/>
</dbReference>
<dbReference type="OrthoDB" id="3199375at2"/>
<organism evidence="2 3">
    <name type="scientific">Slackia equolifaciens</name>
    <dbReference type="NCBI Taxonomy" id="498718"/>
    <lineage>
        <taxon>Bacteria</taxon>
        <taxon>Bacillati</taxon>
        <taxon>Actinomycetota</taxon>
        <taxon>Coriobacteriia</taxon>
        <taxon>Eggerthellales</taxon>
        <taxon>Eggerthellaceae</taxon>
        <taxon>Slackia</taxon>
    </lineage>
</organism>
<feature type="domain" description="DUF4143" evidence="1">
    <location>
        <begin position="6"/>
        <end position="108"/>
    </location>
</feature>
<name>A0A3N0AWZ4_9ACTN</name>
<accession>A0A3N0AWZ4</accession>
<protein>
    <recommendedName>
        <fullName evidence="1">DUF4143 domain-containing protein</fullName>
    </recommendedName>
</protein>
<dbReference type="AlphaFoldDB" id="A0A3N0AWZ4"/>
<evidence type="ECO:0000259" key="1">
    <source>
        <dbReference type="Pfam" id="PF13635"/>
    </source>
</evidence>
<dbReference type="InterPro" id="IPR025420">
    <property type="entry name" value="DUF4143"/>
</dbReference>
<proteinExistence type="predicted"/>
<reference evidence="3" key="1">
    <citation type="submission" date="2018-05" db="EMBL/GenBank/DDBJ databases">
        <title>Genome Sequencing of selected type strains of the family Eggerthellaceae.</title>
        <authorList>
            <person name="Danylec N."/>
            <person name="Stoll D.A."/>
            <person name="Doetsch A."/>
            <person name="Huch M."/>
        </authorList>
    </citation>
    <scope>NUCLEOTIDE SEQUENCE [LARGE SCALE GENOMIC DNA]</scope>
    <source>
        <strain evidence="3">DSM 24851</strain>
    </source>
</reference>
<dbReference type="EMBL" id="QIBX01000014">
    <property type="protein sequence ID" value="RNL39039.1"/>
    <property type="molecule type" value="Genomic_DNA"/>
</dbReference>
<comment type="caution">
    <text evidence="2">The sequence shown here is derived from an EMBL/GenBank/DDBJ whole genome shotgun (WGS) entry which is preliminary data.</text>
</comment>
<dbReference type="Pfam" id="PF13635">
    <property type="entry name" value="DUF4143"/>
    <property type="match status" value="1"/>
</dbReference>
<evidence type="ECO:0000313" key="2">
    <source>
        <dbReference type="EMBL" id="RNL39039.1"/>
    </source>
</evidence>
<sequence length="179" mass="19870">MGAKAALKTTNITDPRPMLERSEEKGRFKLYQSDVSMLMARYRSNVALAALAGEKRVNFGAVYENAVAQELAAANVPLHYFHSSRVGEVDFIAETDAGDVVPVEVKSGKDYKRHVALNNLMKNREYAIEYAYVLSEGNVSAEEREGGTVHYLPLYMLPAIARDFHGSNLKGEVFAPPTW</sequence>